<dbReference type="SMART" id="SM00388">
    <property type="entry name" value="HisKA"/>
    <property type="match status" value="1"/>
</dbReference>
<dbReference type="SUPFAM" id="SSF55785">
    <property type="entry name" value="PYP-like sensor domain (PAS domain)"/>
    <property type="match status" value="1"/>
</dbReference>
<feature type="transmembrane region" description="Helical" evidence="15">
    <location>
        <begin position="68"/>
        <end position="90"/>
    </location>
</feature>
<dbReference type="Pfam" id="PF00989">
    <property type="entry name" value="PAS"/>
    <property type="match status" value="1"/>
</dbReference>
<keyword evidence="10" id="KW-0067">ATP-binding</keyword>
<dbReference type="Pfam" id="PF19312">
    <property type="entry name" value="NtrY_N"/>
    <property type="match status" value="1"/>
</dbReference>
<evidence type="ECO:0000256" key="10">
    <source>
        <dbReference type="ARBA" id="ARBA00022840"/>
    </source>
</evidence>
<dbReference type="InterPro" id="IPR005467">
    <property type="entry name" value="His_kinase_dom"/>
</dbReference>
<gene>
    <name evidence="19" type="ORF">GCM10009422_20730</name>
</gene>
<dbReference type="SUPFAM" id="SSF55874">
    <property type="entry name" value="ATPase domain of HSP90 chaperone/DNA topoisomerase II/histidine kinase"/>
    <property type="match status" value="1"/>
</dbReference>
<dbReference type="RefSeq" id="WP_343793440.1">
    <property type="nucleotide sequence ID" value="NZ_BAAAGA010000005.1"/>
</dbReference>
<dbReference type="SMART" id="SM00304">
    <property type="entry name" value="HAMP"/>
    <property type="match status" value="1"/>
</dbReference>
<dbReference type="SUPFAM" id="SSF47384">
    <property type="entry name" value="Homodimeric domain of signal transducing histidine kinase"/>
    <property type="match status" value="1"/>
</dbReference>
<dbReference type="InterPro" id="IPR013767">
    <property type="entry name" value="PAS_fold"/>
</dbReference>
<dbReference type="InterPro" id="IPR003660">
    <property type="entry name" value="HAMP_dom"/>
</dbReference>
<dbReference type="InterPro" id="IPR045671">
    <property type="entry name" value="NtrY-like_N"/>
</dbReference>
<evidence type="ECO:0000256" key="12">
    <source>
        <dbReference type="ARBA" id="ARBA00023012"/>
    </source>
</evidence>
<evidence type="ECO:0000259" key="17">
    <source>
        <dbReference type="PROSITE" id="PS50112"/>
    </source>
</evidence>
<evidence type="ECO:0000259" key="18">
    <source>
        <dbReference type="PROSITE" id="PS50885"/>
    </source>
</evidence>
<protein>
    <recommendedName>
        <fullName evidence="3">histidine kinase</fullName>
        <ecNumber evidence="3">2.7.13.3</ecNumber>
    </recommendedName>
</protein>
<evidence type="ECO:0000256" key="5">
    <source>
        <dbReference type="ARBA" id="ARBA00022553"/>
    </source>
</evidence>
<dbReference type="Gene3D" id="3.30.565.10">
    <property type="entry name" value="Histidine kinase-like ATPase, C-terminal domain"/>
    <property type="match status" value="1"/>
</dbReference>
<accession>A0ABP3S6L9</accession>
<dbReference type="SMART" id="SM00091">
    <property type="entry name" value="PAS"/>
    <property type="match status" value="1"/>
</dbReference>
<organism evidence="19 20">
    <name type="scientific">Brevundimonas kwangchunensis</name>
    <dbReference type="NCBI Taxonomy" id="322163"/>
    <lineage>
        <taxon>Bacteria</taxon>
        <taxon>Pseudomonadati</taxon>
        <taxon>Pseudomonadota</taxon>
        <taxon>Alphaproteobacteria</taxon>
        <taxon>Caulobacterales</taxon>
        <taxon>Caulobacteraceae</taxon>
        <taxon>Brevundimonas</taxon>
    </lineage>
</organism>
<evidence type="ECO:0000313" key="20">
    <source>
        <dbReference type="Proteomes" id="UP001501352"/>
    </source>
</evidence>
<evidence type="ECO:0000256" key="3">
    <source>
        <dbReference type="ARBA" id="ARBA00012438"/>
    </source>
</evidence>
<dbReference type="InterPro" id="IPR000014">
    <property type="entry name" value="PAS"/>
</dbReference>
<dbReference type="InterPro" id="IPR004358">
    <property type="entry name" value="Sig_transdc_His_kin-like_C"/>
</dbReference>
<feature type="region of interest" description="Disordered" evidence="14">
    <location>
        <begin position="740"/>
        <end position="765"/>
    </location>
</feature>
<dbReference type="EC" id="2.7.13.3" evidence="3"/>
<evidence type="ECO:0000313" key="19">
    <source>
        <dbReference type="EMBL" id="GAA0624278.1"/>
    </source>
</evidence>
<feature type="domain" description="Histidine kinase" evidence="16">
    <location>
        <begin position="517"/>
        <end position="740"/>
    </location>
</feature>
<dbReference type="Proteomes" id="UP001501352">
    <property type="component" value="Unassembled WGS sequence"/>
</dbReference>
<keyword evidence="6" id="KW-0808">Transferase</keyword>
<evidence type="ECO:0000256" key="2">
    <source>
        <dbReference type="ARBA" id="ARBA00004651"/>
    </source>
</evidence>
<dbReference type="PIRSF" id="PIRSF037532">
    <property type="entry name" value="STHK_NtrY"/>
    <property type="match status" value="1"/>
</dbReference>
<keyword evidence="13 15" id="KW-0472">Membrane</keyword>
<evidence type="ECO:0000256" key="6">
    <source>
        <dbReference type="ARBA" id="ARBA00022679"/>
    </source>
</evidence>
<dbReference type="PANTHER" id="PTHR45436:SF5">
    <property type="entry name" value="SENSOR HISTIDINE KINASE TRCS"/>
    <property type="match status" value="1"/>
</dbReference>
<keyword evidence="11 15" id="KW-1133">Transmembrane helix</keyword>
<feature type="domain" description="PAS" evidence="17">
    <location>
        <begin position="400"/>
        <end position="453"/>
    </location>
</feature>
<evidence type="ECO:0000259" key="16">
    <source>
        <dbReference type="PROSITE" id="PS50109"/>
    </source>
</evidence>
<evidence type="ECO:0000256" key="13">
    <source>
        <dbReference type="ARBA" id="ARBA00023136"/>
    </source>
</evidence>
<reference evidence="20" key="1">
    <citation type="journal article" date="2019" name="Int. J. Syst. Evol. Microbiol.">
        <title>The Global Catalogue of Microorganisms (GCM) 10K type strain sequencing project: providing services to taxonomists for standard genome sequencing and annotation.</title>
        <authorList>
            <consortium name="The Broad Institute Genomics Platform"/>
            <consortium name="The Broad Institute Genome Sequencing Center for Infectious Disease"/>
            <person name="Wu L."/>
            <person name="Ma J."/>
        </authorList>
    </citation>
    <scope>NUCLEOTIDE SEQUENCE [LARGE SCALE GENOMIC DNA]</scope>
    <source>
        <strain evidence="20">JCM 12928</strain>
    </source>
</reference>
<feature type="transmembrane region" description="Helical" evidence="15">
    <location>
        <begin position="111"/>
        <end position="136"/>
    </location>
</feature>
<feature type="transmembrane region" description="Helical" evidence="15">
    <location>
        <begin position="34"/>
        <end position="56"/>
    </location>
</feature>
<keyword evidence="9 19" id="KW-0418">Kinase</keyword>
<dbReference type="InterPro" id="IPR036097">
    <property type="entry name" value="HisK_dim/P_sf"/>
</dbReference>
<comment type="catalytic activity">
    <reaction evidence="1">
        <text>ATP + protein L-histidine = ADP + protein N-phospho-L-histidine.</text>
        <dbReference type="EC" id="2.7.13.3"/>
    </reaction>
</comment>
<proteinExistence type="predicted"/>
<dbReference type="InterPro" id="IPR003661">
    <property type="entry name" value="HisK_dim/P_dom"/>
</dbReference>
<feature type="domain" description="HAMP" evidence="18">
    <location>
        <begin position="335"/>
        <end position="388"/>
    </location>
</feature>
<dbReference type="InterPro" id="IPR003594">
    <property type="entry name" value="HATPase_dom"/>
</dbReference>
<dbReference type="PANTHER" id="PTHR45436">
    <property type="entry name" value="SENSOR HISTIDINE KINASE YKOH"/>
    <property type="match status" value="1"/>
</dbReference>
<dbReference type="Gene3D" id="3.30.450.20">
    <property type="entry name" value="PAS domain"/>
    <property type="match status" value="1"/>
</dbReference>
<dbReference type="Gene3D" id="1.10.287.130">
    <property type="match status" value="1"/>
</dbReference>
<dbReference type="InterPro" id="IPR036890">
    <property type="entry name" value="HATPase_C_sf"/>
</dbReference>
<dbReference type="GO" id="GO:0016301">
    <property type="term" value="F:kinase activity"/>
    <property type="evidence" value="ECO:0007669"/>
    <property type="project" value="UniProtKB-KW"/>
</dbReference>
<evidence type="ECO:0000256" key="15">
    <source>
        <dbReference type="SAM" id="Phobius"/>
    </source>
</evidence>
<keyword evidence="12" id="KW-0902">Two-component regulatory system</keyword>
<dbReference type="SMART" id="SM00387">
    <property type="entry name" value="HATPase_c"/>
    <property type="match status" value="1"/>
</dbReference>
<dbReference type="Pfam" id="PF02518">
    <property type="entry name" value="HATPase_c"/>
    <property type="match status" value="1"/>
</dbReference>
<evidence type="ECO:0000256" key="1">
    <source>
        <dbReference type="ARBA" id="ARBA00000085"/>
    </source>
</evidence>
<evidence type="ECO:0000256" key="11">
    <source>
        <dbReference type="ARBA" id="ARBA00022989"/>
    </source>
</evidence>
<dbReference type="PROSITE" id="PS50109">
    <property type="entry name" value="HIS_KIN"/>
    <property type="match status" value="1"/>
</dbReference>
<comment type="subcellular location">
    <subcellularLocation>
        <location evidence="2">Cell membrane</location>
        <topology evidence="2">Multi-pass membrane protein</topology>
    </subcellularLocation>
</comment>
<dbReference type="CDD" id="cd00082">
    <property type="entry name" value="HisKA"/>
    <property type="match status" value="1"/>
</dbReference>
<keyword evidence="8" id="KW-0547">Nucleotide-binding</keyword>
<dbReference type="PROSITE" id="PS50112">
    <property type="entry name" value="PAS"/>
    <property type="match status" value="1"/>
</dbReference>
<keyword evidence="7 15" id="KW-0812">Transmembrane</keyword>
<dbReference type="Pfam" id="PF00672">
    <property type="entry name" value="HAMP"/>
    <property type="match status" value="1"/>
</dbReference>
<evidence type="ECO:0000256" key="9">
    <source>
        <dbReference type="ARBA" id="ARBA00022777"/>
    </source>
</evidence>
<dbReference type="InterPro" id="IPR035965">
    <property type="entry name" value="PAS-like_dom_sf"/>
</dbReference>
<evidence type="ECO:0000256" key="14">
    <source>
        <dbReference type="SAM" id="MobiDB-lite"/>
    </source>
</evidence>
<name>A0ABP3S6L9_9CAUL</name>
<dbReference type="EMBL" id="BAAAGA010000005">
    <property type="protein sequence ID" value="GAA0624278.1"/>
    <property type="molecule type" value="Genomic_DNA"/>
</dbReference>
<dbReference type="CDD" id="cd00130">
    <property type="entry name" value="PAS"/>
    <property type="match status" value="1"/>
</dbReference>
<dbReference type="Pfam" id="PF00512">
    <property type="entry name" value="HisKA"/>
    <property type="match status" value="1"/>
</dbReference>
<dbReference type="InterPro" id="IPR050428">
    <property type="entry name" value="TCS_sensor_his_kinase"/>
</dbReference>
<keyword evidence="20" id="KW-1185">Reference proteome</keyword>
<evidence type="ECO:0000256" key="8">
    <source>
        <dbReference type="ARBA" id="ARBA00022741"/>
    </source>
</evidence>
<keyword evidence="4" id="KW-1003">Cell membrane</keyword>
<dbReference type="CDD" id="cd06225">
    <property type="entry name" value="HAMP"/>
    <property type="match status" value="1"/>
</dbReference>
<dbReference type="SUPFAM" id="SSF158472">
    <property type="entry name" value="HAMP domain-like"/>
    <property type="match status" value="1"/>
</dbReference>
<evidence type="ECO:0000256" key="4">
    <source>
        <dbReference type="ARBA" id="ARBA00022475"/>
    </source>
</evidence>
<sequence length="765" mass="82203">MTDTPAAADPDAPTASRGPARWLAGWSEERRRNAFILAFALALMVTTACIWLVAVAPDVGGEGRRASISHMVLALLIANFVLIGVLAMIVGRRALTLFQRRRGDAGARLHLRFVILFSSVALVPAVLIALVFGVLVNRGMDQWFSENVSSAVQNGASIGEAYLEDVSKEMDGDLTVIAEQLVGAQPLFNHRIQFSDALIQLAELFGYPAIYILDGDGAVLASGEGPNAPPYVAPPQDILEAASEGGEPPQQVTESPDAVRSLMVLPAYGDAYLYLVRPLQPGLIAQMRNGEESIVAYREAEESRARIQAVFALSYIETALLVLVGAVWLGMSAANAISAPIGRLVEAADRISGGDLTARVDDADGPGEIRTLSAAFNRMTGDLETQQAALRAANEEATGRSRFIETVLSGVSAGVIGVDRQRRVSAINDSAAELLAITDPEIIGKALGEVSPELSELAGRAEAHIEEEIDVSREGETRRLRVRIEGGVGGEMVLTFDDITRLVTAQRNAAWRDVARRIAHEIKNPLTPIQLSAERLRRRYRAQVGEDVEVFDRCTETIIRQVGDIGRMVDEFSSFARMPAPRFTSENPAELLREAVFAQRVAAPEIGVELIEPLPRVTLHADRPMIGQALTNILKNAGEAVAARRESDPRPDDGKRPGIRAKLLVEDGVATFVVEDDGMGLPAKDRDRLTEPYVTTREKGTGLGLAIVKRICEEHGGELKLADAEDLTGARVCLLLPLKSSTQPTGTAGEKGAKASRASTLPAAE</sequence>
<dbReference type="PROSITE" id="PS50885">
    <property type="entry name" value="HAMP"/>
    <property type="match status" value="1"/>
</dbReference>
<keyword evidence="5" id="KW-0597">Phosphoprotein</keyword>
<dbReference type="Gene3D" id="6.10.340.10">
    <property type="match status" value="1"/>
</dbReference>
<comment type="caution">
    <text evidence="19">The sequence shown here is derived from an EMBL/GenBank/DDBJ whole genome shotgun (WGS) entry which is preliminary data.</text>
</comment>
<dbReference type="PRINTS" id="PR00344">
    <property type="entry name" value="BCTRLSENSOR"/>
</dbReference>
<dbReference type="InterPro" id="IPR017232">
    <property type="entry name" value="NtrY"/>
</dbReference>
<evidence type="ECO:0000256" key="7">
    <source>
        <dbReference type="ARBA" id="ARBA00022692"/>
    </source>
</evidence>